<organism evidence="2 3">
    <name type="scientific">Belnapia rosea</name>
    <dbReference type="NCBI Taxonomy" id="938405"/>
    <lineage>
        <taxon>Bacteria</taxon>
        <taxon>Pseudomonadati</taxon>
        <taxon>Pseudomonadota</taxon>
        <taxon>Alphaproteobacteria</taxon>
        <taxon>Acetobacterales</taxon>
        <taxon>Roseomonadaceae</taxon>
        <taxon>Belnapia</taxon>
    </lineage>
</organism>
<keyword evidence="1" id="KW-0812">Transmembrane</keyword>
<keyword evidence="3" id="KW-1185">Reference proteome</keyword>
<feature type="transmembrane region" description="Helical" evidence="1">
    <location>
        <begin position="25"/>
        <end position="43"/>
    </location>
</feature>
<dbReference type="Proteomes" id="UP000198925">
    <property type="component" value="Unassembled WGS sequence"/>
</dbReference>
<dbReference type="EMBL" id="FMZX01000002">
    <property type="protein sequence ID" value="SDC74195.1"/>
    <property type="molecule type" value="Genomic_DNA"/>
</dbReference>
<keyword evidence="1" id="KW-0472">Membrane</keyword>
<keyword evidence="1" id="KW-1133">Transmembrane helix</keyword>
<name>A0A1G6P441_9PROT</name>
<dbReference type="InterPro" id="IPR018247">
    <property type="entry name" value="EF_Hand_1_Ca_BS"/>
</dbReference>
<proteinExistence type="predicted"/>
<dbReference type="AlphaFoldDB" id="A0A1G6P441"/>
<evidence type="ECO:0000313" key="3">
    <source>
        <dbReference type="Proteomes" id="UP000198925"/>
    </source>
</evidence>
<feature type="transmembrane region" description="Helical" evidence="1">
    <location>
        <begin position="63"/>
        <end position="84"/>
    </location>
</feature>
<reference evidence="2 3" key="1">
    <citation type="submission" date="2016-10" db="EMBL/GenBank/DDBJ databases">
        <authorList>
            <person name="de Groot N.N."/>
        </authorList>
    </citation>
    <scope>NUCLEOTIDE SEQUENCE [LARGE SCALE GENOMIC DNA]</scope>
    <source>
        <strain evidence="2 3">CPCC 100156</strain>
    </source>
</reference>
<dbReference type="PROSITE" id="PS00018">
    <property type="entry name" value="EF_HAND_1"/>
    <property type="match status" value="1"/>
</dbReference>
<gene>
    <name evidence="2" type="ORF">SAMN04487779_1002241</name>
</gene>
<accession>A0A1G6P441</accession>
<sequence>MAAFYVVIREGWDLDADGLLCLKELALVLVRLLAFPVHVLLQVTPAPVLALFGLPDAPWPPSALLAVALSLPLWGIFVIGGLMLEAWLELAAEASPPGGEDRRGPIRGMPRV</sequence>
<evidence type="ECO:0000313" key="2">
    <source>
        <dbReference type="EMBL" id="SDC74195.1"/>
    </source>
</evidence>
<protein>
    <submittedName>
        <fullName evidence="2">Uncharacterized protein</fullName>
    </submittedName>
</protein>
<dbReference type="RefSeq" id="WP_090662013.1">
    <property type="nucleotide sequence ID" value="NZ_FMZX01000002.1"/>
</dbReference>
<evidence type="ECO:0000256" key="1">
    <source>
        <dbReference type="SAM" id="Phobius"/>
    </source>
</evidence>